<dbReference type="InterPro" id="IPR027417">
    <property type="entry name" value="P-loop_NTPase"/>
</dbReference>
<keyword evidence="2" id="KW-0378">Hydrolase</keyword>
<evidence type="ECO:0000256" key="2">
    <source>
        <dbReference type="ARBA" id="ARBA00022801"/>
    </source>
</evidence>
<dbReference type="Proteomes" id="UP001642540">
    <property type="component" value="Unassembled WGS sequence"/>
</dbReference>
<dbReference type="PROSITE" id="PS51194">
    <property type="entry name" value="HELICASE_CTER"/>
    <property type="match status" value="1"/>
</dbReference>
<comment type="caution">
    <text evidence="6">The sequence shown here is derived from an EMBL/GenBank/DDBJ whole genome shotgun (WGS) entry which is preliminary data.</text>
</comment>
<organism evidence="6 7">
    <name type="scientific">Orchesella dallaii</name>
    <dbReference type="NCBI Taxonomy" id="48710"/>
    <lineage>
        <taxon>Eukaryota</taxon>
        <taxon>Metazoa</taxon>
        <taxon>Ecdysozoa</taxon>
        <taxon>Arthropoda</taxon>
        <taxon>Hexapoda</taxon>
        <taxon>Collembola</taxon>
        <taxon>Entomobryomorpha</taxon>
        <taxon>Entomobryoidea</taxon>
        <taxon>Orchesellidae</taxon>
        <taxon>Orchesellinae</taxon>
        <taxon>Orchesella</taxon>
    </lineage>
</organism>
<accession>A0ABP1RNQ0</accession>
<name>A0ABP1RNQ0_9HEXA</name>
<sequence length="241" mass="27796">MMVFQQYSGKLLKIQALTGRDGYSYTNYQVFLIGRKVLQFKKNTELQSLLDEIKENLSISVANSTFEMDLTNTSGIFDQSFNQKFGEKNIDYTLRHPKLTILKNLVQQHFLENSIRSDTTRVMIFSQYRDSVQEMGNLLNSLRPMVKPIVFIGQSTADTTGKGLKQKEQDQVVQRFRDGGFNVLVSTCVGEEGLDIDRFLVTRGKDEEKYRKSLSQQKRFVQPLSGLVMDSLYLHDILIYF</sequence>
<dbReference type="InterPro" id="IPR001650">
    <property type="entry name" value="Helicase_C-like"/>
</dbReference>
<reference evidence="6 7" key="1">
    <citation type="submission" date="2024-08" db="EMBL/GenBank/DDBJ databases">
        <authorList>
            <person name="Cucini C."/>
            <person name="Frati F."/>
        </authorList>
    </citation>
    <scope>NUCLEOTIDE SEQUENCE [LARGE SCALE GENOMIC DNA]</scope>
</reference>
<dbReference type="Gene3D" id="3.40.50.300">
    <property type="entry name" value="P-loop containing nucleotide triphosphate hydrolases"/>
    <property type="match status" value="1"/>
</dbReference>
<evidence type="ECO:0000259" key="5">
    <source>
        <dbReference type="PROSITE" id="PS51194"/>
    </source>
</evidence>
<proteinExistence type="predicted"/>
<dbReference type="EMBL" id="CAXLJM020000090">
    <property type="protein sequence ID" value="CAL8131800.1"/>
    <property type="molecule type" value="Genomic_DNA"/>
</dbReference>
<protein>
    <recommendedName>
        <fullName evidence="5">Helicase C-terminal domain-containing protein</fullName>
    </recommendedName>
</protein>
<keyword evidence="4" id="KW-0067">ATP-binding</keyword>
<keyword evidence="3" id="KW-0347">Helicase</keyword>
<dbReference type="SUPFAM" id="SSF52540">
    <property type="entry name" value="P-loop containing nucleoside triphosphate hydrolases"/>
    <property type="match status" value="1"/>
</dbReference>
<evidence type="ECO:0000313" key="7">
    <source>
        <dbReference type="Proteomes" id="UP001642540"/>
    </source>
</evidence>
<evidence type="ECO:0000256" key="4">
    <source>
        <dbReference type="ARBA" id="ARBA00022840"/>
    </source>
</evidence>
<keyword evidence="1" id="KW-0547">Nucleotide-binding</keyword>
<gene>
    <name evidence="6" type="ORF">ODALV1_LOCUS24329</name>
</gene>
<dbReference type="PANTHER" id="PTHR14025">
    <property type="entry name" value="FANCONI ANEMIA GROUP M FANCM FAMILY MEMBER"/>
    <property type="match status" value="1"/>
</dbReference>
<evidence type="ECO:0000256" key="1">
    <source>
        <dbReference type="ARBA" id="ARBA00022741"/>
    </source>
</evidence>
<dbReference type="PANTHER" id="PTHR14025:SF20">
    <property type="entry name" value="FANCONI ANEMIA GROUP M PROTEIN"/>
    <property type="match status" value="1"/>
</dbReference>
<feature type="domain" description="Helicase C-terminal" evidence="5">
    <location>
        <begin position="105"/>
        <end position="241"/>
    </location>
</feature>
<keyword evidence="7" id="KW-1185">Reference proteome</keyword>
<evidence type="ECO:0000256" key="3">
    <source>
        <dbReference type="ARBA" id="ARBA00022806"/>
    </source>
</evidence>
<dbReference type="Pfam" id="PF00271">
    <property type="entry name" value="Helicase_C"/>
    <property type="match status" value="1"/>
</dbReference>
<evidence type="ECO:0000313" key="6">
    <source>
        <dbReference type="EMBL" id="CAL8131800.1"/>
    </source>
</evidence>